<feature type="compositionally biased region" description="Polar residues" evidence="1">
    <location>
        <begin position="1"/>
        <end position="10"/>
    </location>
</feature>
<organism evidence="2 3">
    <name type="scientific">Pseudomonas granadensis</name>
    <dbReference type="NCBI Taxonomy" id="1421430"/>
    <lineage>
        <taxon>Bacteria</taxon>
        <taxon>Pseudomonadati</taxon>
        <taxon>Pseudomonadota</taxon>
        <taxon>Gammaproteobacteria</taxon>
        <taxon>Pseudomonadales</taxon>
        <taxon>Pseudomonadaceae</taxon>
        <taxon>Pseudomonas</taxon>
    </lineage>
</organism>
<dbReference type="Proteomes" id="UP000663686">
    <property type="component" value="Chromosome"/>
</dbReference>
<reference evidence="2 3" key="1">
    <citation type="submission" date="2021-03" db="EMBL/GenBank/DDBJ databases">
        <title>P. granadensis CT364 genome publication.</title>
        <authorList>
            <person name="Stach J."/>
            <person name="Montero-Calasanz Md.C."/>
        </authorList>
    </citation>
    <scope>NUCLEOTIDE SEQUENCE [LARGE SCALE GENOMIC DNA]</scope>
    <source>
        <strain evidence="2 3">CT364</strain>
    </source>
</reference>
<gene>
    <name evidence="2" type="ORF">JN757_14535</name>
</gene>
<evidence type="ECO:0000313" key="2">
    <source>
        <dbReference type="EMBL" id="QRK81812.1"/>
    </source>
</evidence>
<sequence>MKPSSISQLSRKPAQKSLQKPVDRPSSEICNPAVAFFFAWKRGVELAGTRYFGDGTQDTFSKANCRWDLRPKMRVINNNFEVLTEQERVFLAALVSFFDTDRGSSLLEQAGVRGLSDLGLLNVEQRDVIAGLIMHNHDW</sequence>
<keyword evidence="3" id="KW-1185">Reference proteome</keyword>
<protein>
    <submittedName>
        <fullName evidence="2">Uncharacterized protein</fullName>
    </submittedName>
</protein>
<feature type="region of interest" description="Disordered" evidence="1">
    <location>
        <begin position="1"/>
        <end position="26"/>
    </location>
</feature>
<name>A0ABX7G9F3_9PSED</name>
<accession>A0ABX7G9F3</accession>
<evidence type="ECO:0000313" key="3">
    <source>
        <dbReference type="Proteomes" id="UP000663686"/>
    </source>
</evidence>
<dbReference type="EMBL" id="CP069352">
    <property type="protein sequence ID" value="QRK81812.1"/>
    <property type="molecule type" value="Genomic_DNA"/>
</dbReference>
<proteinExistence type="predicted"/>
<dbReference type="RefSeq" id="WP_203417966.1">
    <property type="nucleotide sequence ID" value="NZ_CP069352.1"/>
</dbReference>
<evidence type="ECO:0000256" key="1">
    <source>
        <dbReference type="SAM" id="MobiDB-lite"/>
    </source>
</evidence>